<dbReference type="Gene3D" id="1.10.10.10">
    <property type="entry name" value="Winged helix-like DNA-binding domain superfamily/Winged helix DNA-binding domain"/>
    <property type="match status" value="1"/>
</dbReference>
<protein>
    <submittedName>
        <fullName evidence="3">AAA family ATPase</fullName>
    </submittedName>
</protein>
<dbReference type="Gene3D" id="3.40.50.300">
    <property type="entry name" value="P-loop containing nucleotide triphosphate hydrolases"/>
    <property type="match status" value="1"/>
</dbReference>
<dbReference type="InterPro" id="IPR036390">
    <property type="entry name" value="WH_DNA-bd_sf"/>
</dbReference>
<dbReference type="Proteomes" id="UP001235303">
    <property type="component" value="Unassembled WGS sequence"/>
</dbReference>
<feature type="region of interest" description="Disordered" evidence="1">
    <location>
        <begin position="761"/>
        <end position="780"/>
    </location>
</feature>
<dbReference type="SUPFAM" id="SSF52540">
    <property type="entry name" value="P-loop containing nucleoside triphosphate hydrolases"/>
    <property type="match status" value="1"/>
</dbReference>
<dbReference type="Pfam" id="PF09250">
    <property type="entry name" value="Prim-Pol"/>
    <property type="match status" value="1"/>
</dbReference>
<organism evidence="3 4">
    <name type="scientific">Roseofilum acuticapitatum BLCC-M154</name>
    <dbReference type="NCBI Taxonomy" id="3022444"/>
    <lineage>
        <taxon>Bacteria</taxon>
        <taxon>Bacillati</taxon>
        <taxon>Cyanobacteriota</taxon>
        <taxon>Cyanophyceae</taxon>
        <taxon>Desertifilales</taxon>
        <taxon>Desertifilaceae</taxon>
        <taxon>Roseofilum</taxon>
        <taxon>Roseofilum acuticapitatum</taxon>
    </lineage>
</organism>
<gene>
    <name evidence="3" type="ORF">PMG71_05755</name>
</gene>
<feature type="region of interest" description="Disordered" evidence="1">
    <location>
        <begin position="805"/>
        <end position="880"/>
    </location>
</feature>
<sequence length="947" mass="105688">MYIDLEQYSLDWPLTPVREKKAYKTKWQSGTARKAIAADLKNNRADGVALILGEKSGIVAVDLDGSGAIGLWQQWEQENGKTKTIEWTSGREGRKCLIFVIPSMFWGQVRSQNYKGENGDEIEIRWGNRNQTLPPSIHPETKEPYYWINSPADTEVATAPNWLIEKMLVEEEKPQPLPAPSRPPVFQDGVVPIPIEVCLTKCDRDDLARGVAEGGRNQAAFRIGVNAIATERELQRLGYSTANTAEQIYWDFCRLCGLDQKKEEIREARATWQSALKSCDGASLTEEALINCANAYIYRESRQVVGGRSVLVQGRSGTNLVALPKKDELTFEETVKAVKEVLGQQLNDIDELGRLIEIESRSGLSGSKFNAVVRACRSQSRSELLEEEIKRYRDETDPIKRMKLKSRICGQYQLSGWDLKQLIEETERKEKAPKKSVFTMSELMAIETKSIDYLVPGLLPNGEMVVLAALAKVGKTLLAADLAHAVVSGGEFMGERVRQGKVLVICSDQSDRSTVIRLKLRGTSDIDGIDDRFRFMNYLDVGDLSELERVLSEFRPDLVVIDSLTSISQNSNVSEYDPAIVKPLIVMRDLIQSYGASSILIHHEGKSRDHVGISKISGSARIPSIAFSVWQLSGTVNKEGDIVGDSRFLKITPRDGERTTLSLSIKPRGEWLTGMYEFEGEHGVDDESKSLGDRVTALLRTYSPKGLEFSEINQHLNAETSSLYKALDRLEDRQVIGRRKSQVDRRKWVYYIGGSETDDVVQKSTDPVLKSPPPSPIYPENVQEYDQTHTQREIQELDIYSTDIRHPNWDEPPVEYLKPLPSNESRELLDTTPKKRGGGEKSGVDESINKEDVALHPAPKSTQNCNDRLASAAPSGGKPATGTGLCGVEMPELDNKIIVMTEDGDRLTTIIRMSESGSSPFPTYHTPLGDFTFDQVCFPEPQEGGVK</sequence>
<dbReference type="InterPro" id="IPR027417">
    <property type="entry name" value="P-loop_NTPase"/>
</dbReference>
<reference evidence="3 4" key="1">
    <citation type="submission" date="2023-01" db="EMBL/GenBank/DDBJ databases">
        <title>Novel diversity within Roseofilum (Cyanobacteria; Desertifilaceae) from marine benthic mats with descriptions of four novel species.</title>
        <authorList>
            <person name="Wang Y."/>
            <person name="Berthold D.E."/>
            <person name="Hu J."/>
            <person name="Lefler F.W."/>
            <person name="Laughinghouse H.D. IV."/>
        </authorList>
    </citation>
    <scope>NUCLEOTIDE SEQUENCE [LARGE SCALE GENOMIC DNA]</scope>
    <source>
        <strain evidence="3 4">BLCC-M154</strain>
    </source>
</reference>
<evidence type="ECO:0000313" key="3">
    <source>
        <dbReference type="EMBL" id="MDJ1168925.1"/>
    </source>
</evidence>
<comment type="caution">
    <text evidence="3">The sequence shown here is derived from an EMBL/GenBank/DDBJ whole genome shotgun (WGS) entry which is preliminary data.</text>
</comment>
<dbReference type="InterPro" id="IPR015330">
    <property type="entry name" value="DNA_primase/pol_bifunc_N"/>
</dbReference>
<dbReference type="EMBL" id="JAQOSP010000039">
    <property type="protein sequence ID" value="MDJ1168925.1"/>
    <property type="molecule type" value="Genomic_DNA"/>
</dbReference>
<accession>A0ABT7APV1</accession>
<feature type="domain" description="DNA primase/polymerase bifunctional N-terminal" evidence="2">
    <location>
        <begin position="5"/>
        <end position="163"/>
    </location>
</feature>
<dbReference type="Pfam" id="PF13481">
    <property type="entry name" value="AAA_25"/>
    <property type="match status" value="1"/>
</dbReference>
<evidence type="ECO:0000313" key="4">
    <source>
        <dbReference type="Proteomes" id="UP001235303"/>
    </source>
</evidence>
<dbReference type="RefSeq" id="WP_283752689.1">
    <property type="nucleotide sequence ID" value="NZ_JAQOSP010000039.1"/>
</dbReference>
<dbReference type="SUPFAM" id="SSF46785">
    <property type="entry name" value="Winged helix' DNA-binding domain"/>
    <property type="match status" value="1"/>
</dbReference>
<keyword evidence="4" id="KW-1185">Reference proteome</keyword>
<dbReference type="InterPro" id="IPR036388">
    <property type="entry name" value="WH-like_DNA-bd_sf"/>
</dbReference>
<proteinExistence type="predicted"/>
<evidence type="ECO:0000256" key="1">
    <source>
        <dbReference type="SAM" id="MobiDB-lite"/>
    </source>
</evidence>
<dbReference type="CDD" id="cd04859">
    <property type="entry name" value="Prim_Pol"/>
    <property type="match status" value="1"/>
</dbReference>
<dbReference type="SMART" id="SM00943">
    <property type="entry name" value="Prim-Pol"/>
    <property type="match status" value="1"/>
</dbReference>
<evidence type="ECO:0000259" key="2">
    <source>
        <dbReference type="SMART" id="SM00943"/>
    </source>
</evidence>
<feature type="compositionally biased region" description="Basic and acidic residues" evidence="1">
    <location>
        <begin position="824"/>
        <end position="854"/>
    </location>
</feature>
<name>A0ABT7APV1_9CYAN</name>